<dbReference type="Proteomes" id="UP000254866">
    <property type="component" value="Unassembled WGS sequence"/>
</dbReference>
<comment type="caution">
    <text evidence="2">The sequence shown here is derived from an EMBL/GenBank/DDBJ whole genome shotgun (WGS) entry which is preliminary data.</text>
</comment>
<sequence>MGSIGLAIEVVYYWMETNGRELLKPDVEILFNVFESIHYGRRVRALRWGHNYYFEDLLGSCSNEGDHEDCQEFIIIANMANLAILADPWHLNFQEKDGWKQQQKYFRLGLTTDTNLDEPRSISHSPIHSAYHYVLTFRDTQNLLHASAALYRLYGGDSCNLPSSFWESRFWTHGETVFARSIRQSDSWKDWFFTIKSELKEGPNKMNLRNRKRIWRLGVELINLVRAIKEPDRLLYGDIDAIMQGQMRSSMASGLAKRFDFQGCRELTQRFVRLGNKSRLCAVIPSYVLLSNRQLISGLSFVFSNGKYVDVGYVVSRQRGGYFDSTAVPKFLWLVSSQLGFEAISIDAYPQQVLDGFTSNHGNKVAVSKWSLENLKGVYLGLDAMRIVSIGIDVGKQDSLDDVLWTPHCTLSTPSISMHEDDMAALHKLQRKSFAPASIHCVNSGNGQLVGIKVYSPLGYCAGITGIGFVYDTDFESIWGSADDVASLVFFLDKAERLVTVTVYKIGSLVCHLQFTTDLNRTSSPFPQLPINPDVSFECVKYEALHDGDITGFCGCFVGSSKQLNCFGVIPEIMAVSSKSAWVPPKVYASISPSKSQLPDMPLGDIRNHGQHQSRILLGKKYQSVQASINPVESNYRRAGQVTGLLFRTTADQSHPELLGQWTGAGDTYYLNEGEQIVDLEVTTAKPIRKQMSRRRLSQVKNITIVTNQRRVKWDLAGTLIWGGGCVVDMNQGTHSVTEILWEFNAMFDRVQCTVLDHS</sequence>
<reference evidence="2 3" key="1">
    <citation type="journal article" date="2018" name="IMA Fungus">
        <title>IMA Genome-F 9: Draft genome sequence of Annulohypoxylon stygium, Aspergillus mulundensis, Berkeleyomyces basicola (syn. Thielaviopsis basicola), Ceratocystis smalleyi, two Cercospora beticola strains, Coleophoma cylindrospora, Fusarium fracticaudum, Phialophora cf. hyalina, and Morchella septimelata.</title>
        <authorList>
            <person name="Wingfield B.D."/>
            <person name="Bills G.F."/>
            <person name="Dong Y."/>
            <person name="Huang W."/>
            <person name="Nel W.J."/>
            <person name="Swalarsk-Parry B.S."/>
            <person name="Vaghefi N."/>
            <person name="Wilken P.M."/>
            <person name="An Z."/>
            <person name="de Beer Z.W."/>
            <person name="De Vos L."/>
            <person name="Chen L."/>
            <person name="Duong T.A."/>
            <person name="Gao Y."/>
            <person name="Hammerbacher A."/>
            <person name="Kikkert J.R."/>
            <person name="Li Y."/>
            <person name="Li H."/>
            <person name="Li K."/>
            <person name="Li Q."/>
            <person name="Liu X."/>
            <person name="Ma X."/>
            <person name="Naidoo K."/>
            <person name="Pethybridge S.J."/>
            <person name="Sun J."/>
            <person name="Steenkamp E.T."/>
            <person name="van der Nest M.A."/>
            <person name="van Wyk S."/>
            <person name="Wingfield M.J."/>
            <person name="Xiong C."/>
            <person name="Yue Q."/>
            <person name="Zhang X."/>
        </authorList>
    </citation>
    <scope>NUCLEOTIDE SEQUENCE [LARGE SCALE GENOMIC DNA]</scope>
    <source>
        <strain evidence="2 3">BP 5553</strain>
    </source>
</reference>
<dbReference type="AlphaFoldDB" id="A0A370TXT9"/>
<dbReference type="Pfam" id="PF24539">
    <property type="entry name" value="DUF7600"/>
    <property type="match status" value="1"/>
</dbReference>
<evidence type="ECO:0000313" key="2">
    <source>
        <dbReference type="EMBL" id="RDL40331.1"/>
    </source>
</evidence>
<gene>
    <name evidence="2" type="ORF">BP5553_00310</name>
</gene>
<organism evidence="2 3">
    <name type="scientific">Venustampulla echinocandica</name>
    <dbReference type="NCBI Taxonomy" id="2656787"/>
    <lineage>
        <taxon>Eukaryota</taxon>
        <taxon>Fungi</taxon>
        <taxon>Dikarya</taxon>
        <taxon>Ascomycota</taxon>
        <taxon>Pezizomycotina</taxon>
        <taxon>Leotiomycetes</taxon>
        <taxon>Helotiales</taxon>
        <taxon>Pleuroascaceae</taxon>
        <taxon>Venustampulla</taxon>
    </lineage>
</organism>
<dbReference type="RefSeq" id="XP_031872987.1">
    <property type="nucleotide sequence ID" value="XM_032008933.1"/>
</dbReference>
<dbReference type="Gene3D" id="2.100.10.30">
    <property type="entry name" value="Jacalin-like lectin domain"/>
    <property type="match status" value="1"/>
</dbReference>
<proteinExistence type="predicted"/>
<dbReference type="SUPFAM" id="SSF51101">
    <property type="entry name" value="Mannose-binding lectins"/>
    <property type="match status" value="1"/>
</dbReference>
<dbReference type="GeneID" id="43593159"/>
<protein>
    <recommendedName>
        <fullName evidence="1">DUF7600 domain-containing protein</fullName>
    </recommendedName>
</protein>
<dbReference type="EMBL" id="NPIC01000001">
    <property type="protein sequence ID" value="RDL40331.1"/>
    <property type="molecule type" value="Genomic_DNA"/>
</dbReference>
<name>A0A370TXT9_9HELO</name>
<feature type="domain" description="DUF7600" evidence="1">
    <location>
        <begin position="261"/>
        <end position="397"/>
    </location>
</feature>
<evidence type="ECO:0000259" key="1">
    <source>
        <dbReference type="Pfam" id="PF24539"/>
    </source>
</evidence>
<dbReference type="InterPro" id="IPR056021">
    <property type="entry name" value="DUF7600"/>
</dbReference>
<dbReference type="STRING" id="2656787.A0A370TXT9"/>
<accession>A0A370TXT9</accession>
<dbReference type="OrthoDB" id="5273847at2759"/>
<evidence type="ECO:0000313" key="3">
    <source>
        <dbReference type="Proteomes" id="UP000254866"/>
    </source>
</evidence>
<dbReference type="InterPro" id="IPR036404">
    <property type="entry name" value="Jacalin-like_lectin_dom_sf"/>
</dbReference>
<keyword evidence="3" id="KW-1185">Reference proteome</keyword>